<gene>
    <name evidence="1" type="ORF">PVT71_23295</name>
</gene>
<dbReference type="RefSeq" id="WP_353475908.1">
    <property type="nucleotide sequence ID" value="NZ_CP123386.1"/>
</dbReference>
<sequence length="85" mass="9691">MVRVRKLETSFEGREVASLLHALTQHENYWSALVLSADHIEGKAVSQEMVLTWRAARRLRIRIEQEIEAGPLAEISQGPTSMDIY</sequence>
<reference evidence="1" key="1">
    <citation type="submission" date="2023-02" db="EMBL/GenBank/DDBJ databases">
        <title>Description and genomic characterization of Salipiger bruguierae sp. nov., isolated from the sediment of mangrove plant Bruguiera sexangula.</title>
        <authorList>
            <person name="Long M."/>
        </authorList>
    </citation>
    <scope>NUCLEOTIDE SEQUENCE</scope>
    <source>
        <strain evidence="1">H15</strain>
        <plasmid evidence="1">unnamed1</plasmid>
    </source>
</reference>
<dbReference type="EMBL" id="CP123386">
    <property type="protein sequence ID" value="XCC97017.1"/>
    <property type="molecule type" value="Genomic_DNA"/>
</dbReference>
<protein>
    <submittedName>
        <fullName evidence="1">Uncharacterized protein</fullName>
    </submittedName>
</protein>
<accession>A0AAU8AQF8</accession>
<dbReference type="AlphaFoldDB" id="A0AAU8AQF8"/>
<geneLocation type="plasmid" evidence="1">
    <name>unnamed1</name>
</geneLocation>
<proteinExistence type="predicted"/>
<name>A0AAU8AQF8_9RHOB</name>
<keyword evidence="1" id="KW-0614">Plasmid</keyword>
<organism evidence="1">
    <name type="scientific">Alloyangia sp. H15</name>
    <dbReference type="NCBI Taxonomy" id="3029062"/>
    <lineage>
        <taxon>Bacteria</taxon>
        <taxon>Pseudomonadati</taxon>
        <taxon>Pseudomonadota</taxon>
        <taxon>Alphaproteobacteria</taxon>
        <taxon>Rhodobacterales</taxon>
        <taxon>Roseobacteraceae</taxon>
        <taxon>Alloyangia</taxon>
    </lineage>
</organism>
<evidence type="ECO:0000313" key="1">
    <source>
        <dbReference type="EMBL" id="XCC97017.1"/>
    </source>
</evidence>